<feature type="chain" id="PRO_5038955294" evidence="1">
    <location>
        <begin position="24"/>
        <end position="157"/>
    </location>
</feature>
<protein>
    <submittedName>
        <fullName evidence="2">Uncharacterized protein</fullName>
    </submittedName>
</protein>
<accession>A0A9E2KNH0</accession>
<name>A0A9E2KNH0_9GAMM</name>
<organism evidence="2 3">
    <name type="scientific">Candidatus Anaerobiospirillum merdipullorum</name>
    <dbReference type="NCBI Taxonomy" id="2838450"/>
    <lineage>
        <taxon>Bacteria</taxon>
        <taxon>Pseudomonadati</taxon>
        <taxon>Pseudomonadota</taxon>
        <taxon>Gammaproteobacteria</taxon>
        <taxon>Aeromonadales</taxon>
        <taxon>Succinivibrionaceae</taxon>
        <taxon>Anaerobiospirillum</taxon>
    </lineage>
</organism>
<dbReference type="EMBL" id="JAHLFG010000048">
    <property type="protein sequence ID" value="MBU3826748.1"/>
    <property type="molecule type" value="Genomic_DNA"/>
</dbReference>
<proteinExistence type="predicted"/>
<sequence length="157" mass="16902">MKFAKSVGVATFCAMLGVTAVNAAEHKCDYFTVDMPAGWALQGEQSGQNGAYIAMFLNQQNGTVITATFIKNGMDAKATAEGTAQNMKAQGVDVNALEQESNYYTFTYAQKGLQGEQYFCDDGDLVSVCNIIGPDKDGARDLISAMESDYSDLIPEF</sequence>
<keyword evidence="1" id="KW-0732">Signal</keyword>
<dbReference type="Proteomes" id="UP000824150">
    <property type="component" value="Unassembled WGS sequence"/>
</dbReference>
<reference evidence="2" key="2">
    <citation type="submission" date="2021-04" db="EMBL/GenBank/DDBJ databases">
        <authorList>
            <person name="Gilroy R."/>
        </authorList>
    </citation>
    <scope>NUCLEOTIDE SEQUENCE</scope>
    <source>
        <strain evidence="2">687</strain>
    </source>
</reference>
<evidence type="ECO:0000256" key="1">
    <source>
        <dbReference type="SAM" id="SignalP"/>
    </source>
</evidence>
<evidence type="ECO:0000313" key="2">
    <source>
        <dbReference type="EMBL" id="MBU3826748.1"/>
    </source>
</evidence>
<evidence type="ECO:0000313" key="3">
    <source>
        <dbReference type="Proteomes" id="UP000824150"/>
    </source>
</evidence>
<dbReference type="AlphaFoldDB" id="A0A9E2KNH0"/>
<reference evidence="2" key="1">
    <citation type="journal article" date="2021" name="PeerJ">
        <title>Extensive microbial diversity within the chicken gut microbiome revealed by metagenomics and culture.</title>
        <authorList>
            <person name="Gilroy R."/>
            <person name="Ravi A."/>
            <person name="Getino M."/>
            <person name="Pursley I."/>
            <person name="Horton D.L."/>
            <person name="Alikhan N.F."/>
            <person name="Baker D."/>
            <person name="Gharbi K."/>
            <person name="Hall N."/>
            <person name="Watson M."/>
            <person name="Adriaenssens E.M."/>
            <person name="Foster-Nyarko E."/>
            <person name="Jarju S."/>
            <person name="Secka A."/>
            <person name="Antonio M."/>
            <person name="Oren A."/>
            <person name="Chaudhuri R.R."/>
            <person name="La Ragione R."/>
            <person name="Hildebrand F."/>
            <person name="Pallen M.J."/>
        </authorList>
    </citation>
    <scope>NUCLEOTIDE SEQUENCE</scope>
    <source>
        <strain evidence="2">687</strain>
    </source>
</reference>
<feature type="signal peptide" evidence="1">
    <location>
        <begin position="1"/>
        <end position="23"/>
    </location>
</feature>
<gene>
    <name evidence="2" type="ORF">IAA31_04580</name>
</gene>
<comment type="caution">
    <text evidence="2">The sequence shown here is derived from an EMBL/GenBank/DDBJ whole genome shotgun (WGS) entry which is preliminary data.</text>
</comment>